<keyword evidence="1" id="KW-0418">Kinase</keyword>
<organism evidence="1 2">
    <name type="scientific">Desulfotruncus arcticus DSM 17038</name>
    <dbReference type="NCBI Taxonomy" id="1121424"/>
    <lineage>
        <taxon>Bacteria</taxon>
        <taxon>Bacillati</taxon>
        <taxon>Bacillota</taxon>
        <taxon>Clostridia</taxon>
        <taxon>Eubacteriales</taxon>
        <taxon>Desulfallaceae</taxon>
        <taxon>Desulfotruncus</taxon>
    </lineage>
</organism>
<dbReference type="GO" id="GO:0016301">
    <property type="term" value="F:kinase activity"/>
    <property type="evidence" value="ECO:0007669"/>
    <property type="project" value="UniProtKB-KW"/>
</dbReference>
<keyword evidence="1" id="KW-0808">Transferase</keyword>
<gene>
    <name evidence="1" type="ORF">SAMN05660649_03150</name>
</gene>
<dbReference type="SUPFAM" id="SSF55874">
    <property type="entry name" value="ATPase domain of HSP90 chaperone/DNA topoisomerase II/histidine kinase"/>
    <property type="match status" value="1"/>
</dbReference>
<dbReference type="EMBL" id="FOOX01000012">
    <property type="protein sequence ID" value="SFG92492.1"/>
    <property type="molecule type" value="Genomic_DNA"/>
</dbReference>
<evidence type="ECO:0000313" key="1">
    <source>
        <dbReference type="EMBL" id="SFG92492.1"/>
    </source>
</evidence>
<name>A0A1I2VTM5_9FIRM</name>
<proteinExistence type="predicted"/>
<evidence type="ECO:0000313" key="2">
    <source>
        <dbReference type="Proteomes" id="UP000199337"/>
    </source>
</evidence>
<sequence>MENLMLAATFEEDYLCRTYSKVTSSPDIALTELIANSWDSGSLTVKITMPTEDGEYITIEDDGTGMTYQQFLKRWMKLAYNRLKHQGVEVEFPKDVKVTKRRAYGRNGIGRHGLLCFNNTYVVETWRDGTCNKFSISVAANEQPFIILKHESFEKDGHGTKLSVRANKNLPKAEDMLDILSARFLYDPQFNVYINEKKLDLSEYKNTTKEIININNKIELKITVVESIKTARNTMQHGVAFWVGGRLVGEPSWAYGKFVFADGRRKIAKKYTLIVESDDLFDEILPDWTGFKNSYLMDEVYEHLNTYIKHLFHRVYSEEIEEVQMAVLKDNLEDLELISTSPIAQHEVSNFVKEITKRKPDIAQEVLNVAVSAMLNIEKSRSGVALLRKLSTMSIEEISALNTMLDEWSVSDILAVLSEIDTRITTIEAISRLCGDKSVDELKTLHPIILQSRWLFGVEFDSINFVSNTSLKKAVEELFGEKVVKNEFINARKRPDIIVLPQSTMSAVCTEDYDEDSGLNVIDKILIIELKRGGFKLGRDEVTQAQYYVQDLINCSFVAKSTIVRAYVVGETIEPKTERVVKLGENERGRVDVCTFAQLIDTSQRRLFNLRNVLCEHYGKIDSDNIVAKVLKGPKQFTLKI</sequence>
<dbReference type="STRING" id="341036.SAMN05660649_03150"/>
<dbReference type="OrthoDB" id="9816482at2"/>
<dbReference type="Proteomes" id="UP000199337">
    <property type="component" value="Unassembled WGS sequence"/>
</dbReference>
<dbReference type="AlphaFoldDB" id="A0A1I2VTM5"/>
<dbReference type="Pfam" id="PF13589">
    <property type="entry name" value="HATPase_c_3"/>
    <property type="match status" value="1"/>
</dbReference>
<dbReference type="Gene3D" id="3.30.565.10">
    <property type="entry name" value="Histidine kinase-like ATPase, C-terminal domain"/>
    <property type="match status" value="1"/>
</dbReference>
<dbReference type="InterPro" id="IPR036890">
    <property type="entry name" value="HATPase_C_sf"/>
</dbReference>
<dbReference type="RefSeq" id="WP_092472338.1">
    <property type="nucleotide sequence ID" value="NZ_FOOX01000012.1"/>
</dbReference>
<reference evidence="2" key="1">
    <citation type="submission" date="2016-10" db="EMBL/GenBank/DDBJ databases">
        <authorList>
            <person name="Varghese N."/>
            <person name="Submissions S."/>
        </authorList>
    </citation>
    <scope>NUCLEOTIDE SEQUENCE [LARGE SCALE GENOMIC DNA]</scope>
    <source>
        <strain evidence="2">DSM 17038</strain>
    </source>
</reference>
<accession>A0A1I2VTM5</accession>
<keyword evidence="2" id="KW-1185">Reference proteome</keyword>
<protein>
    <submittedName>
        <fullName evidence="1">Histidine kinase-, DNA gyrase B-, and HSP90-like ATPase</fullName>
    </submittedName>
</protein>